<dbReference type="Proteomes" id="UP000465601">
    <property type="component" value="Unassembled WGS sequence"/>
</dbReference>
<keyword evidence="2" id="KW-1185">Reference proteome</keyword>
<proteinExistence type="predicted"/>
<dbReference type="AlphaFoldDB" id="A0A833HLN0"/>
<dbReference type="EMBL" id="WBZB01000052">
    <property type="protein sequence ID" value="KAB3526332.1"/>
    <property type="molecule type" value="Genomic_DNA"/>
</dbReference>
<dbReference type="OrthoDB" id="262374at2"/>
<comment type="caution">
    <text evidence="1">The sequence shown here is derived from an EMBL/GenBank/DDBJ whole genome shotgun (WGS) entry which is preliminary data.</text>
</comment>
<gene>
    <name evidence="1" type="ORF">F8153_13815</name>
</gene>
<evidence type="ECO:0000313" key="2">
    <source>
        <dbReference type="Proteomes" id="UP000465601"/>
    </source>
</evidence>
<evidence type="ECO:0000313" key="1">
    <source>
        <dbReference type="EMBL" id="KAB3526332.1"/>
    </source>
</evidence>
<name>A0A833HLN0_9FIRM</name>
<sequence length="200" mass="22735">MGLFGPSKNDVWKQFADEIGGEFLEGSIFKPSMVQVAFRGWNITLDTYTVSHGKSSTTYTRIRAPFVSTQGFHFKIYKKGLFSDLGKMLGMQDIITGNEDFDENYIIKGNNEELVKGLFSSVEIRTLIEEQPKMTLEIKDSEGFFKKTPEGVDLLHFQEVGVIKDIERLKRLFMMFSIVISELVDIGAATYEDPKVDYLS</sequence>
<dbReference type="RefSeq" id="WP_151866942.1">
    <property type="nucleotide sequence ID" value="NZ_WBZB01000052.1"/>
</dbReference>
<accession>A0A833HLN0</accession>
<reference evidence="1 2" key="1">
    <citation type="submission" date="2019-10" db="EMBL/GenBank/DDBJ databases">
        <title>Alkaliphilus serpentinus sp. nov. and Alkaliphilus pronyensis sp. nov., two novel anaerobic alkaliphilic species isolated from the serpentinized-hosted hydrothermal field of the Prony Bay (New Caledonia).</title>
        <authorList>
            <person name="Postec A."/>
        </authorList>
    </citation>
    <scope>NUCLEOTIDE SEQUENCE [LARGE SCALE GENOMIC DNA]</scope>
    <source>
        <strain evidence="1 2">LacT</strain>
    </source>
</reference>
<protein>
    <submittedName>
        <fullName evidence="1">DUF3137 domain-containing protein</fullName>
    </submittedName>
</protein>
<organism evidence="1 2">
    <name type="scientific">Alkaliphilus serpentinus</name>
    <dbReference type="NCBI Taxonomy" id="1482731"/>
    <lineage>
        <taxon>Bacteria</taxon>
        <taxon>Bacillati</taxon>
        <taxon>Bacillota</taxon>
        <taxon>Clostridia</taxon>
        <taxon>Peptostreptococcales</taxon>
        <taxon>Natronincolaceae</taxon>
        <taxon>Alkaliphilus</taxon>
    </lineage>
</organism>